<dbReference type="Pfam" id="PF07963">
    <property type="entry name" value="N_methyl"/>
    <property type="match status" value="1"/>
</dbReference>
<keyword evidence="1" id="KW-0812">Transmembrane</keyword>
<dbReference type="PANTHER" id="PTHR30093">
    <property type="entry name" value="GENERAL SECRETION PATHWAY PROTEIN G"/>
    <property type="match status" value="1"/>
</dbReference>
<feature type="transmembrane region" description="Helical" evidence="1">
    <location>
        <begin position="21"/>
        <end position="42"/>
    </location>
</feature>
<sequence>MEMIRKFFCKPRLVWQQGMTLIELMIAVVIVGILAGIAYPAYTDYVKEGHRKQALADMAKIQLYLEEKYNHGYTDATAGIVDGNKQCGTFCAVDITRYKIEVLADDKSYMIKAIPQKDKGQTSDQCGAQTYQEITLNHQGETTPIACWN</sequence>
<dbReference type="Proteomes" id="UP001216189">
    <property type="component" value="Unassembled WGS sequence"/>
</dbReference>
<keyword evidence="1" id="KW-0472">Membrane</keyword>
<proteinExistence type="predicted"/>
<keyword evidence="1" id="KW-1133">Transmembrane helix</keyword>
<evidence type="ECO:0000256" key="1">
    <source>
        <dbReference type="SAM" id="Phobius"/>
    </source>
</evidence>
<dbReference type="InterPro" id="IPR045584">
    <property type="entry name" value="Pilin-like"/>
</dbReference>
<reference evidence="2 3" key="1">
    <citation type="submission" date="2023-02" db="EMBL/GenBank/DDBJ databases">
        <title>Vibrio intestini sp. nov., a close relative of Vibrio cholerae isolated from the intestine of Healthy Culter dabryi.</title>
        <authorList>
            <person name="Wu N."/>
        </authorList>
    </citation>
    <scope>NUCLEOTIDE SEQUENCE [LARGE SCALE GENOMIC DNA]</scope>
    <source>
        <strain evidence="2 3">DSL-7</strain>
    </source>
</reference>
<name>A0ABT5V2H6_9VIBR</name>
<evidence type="ECO:0000313" key="3">
    <source>
        <dbReference type="Proteomes" id="UP001216189"/>
    </source>
</evidence>
<dbReference type="InterPro" id="IPR012902">
    <property type="entry name" value="N_methyl_site"/>
</dbReference>
<organism evidence="2 3">
    <name type="scientific">Vibrio chanodichtyis</name>
    <dbReference type="NCBI Taxonomy" id="3027932"/>
    <lineage>
        <taxon>Bacteria</taxon>
        <taxon>Pseudomonadati</taxon>
        <taxon>Pseudomonadota</taxon>
        <taxon>Gammaproteobacteria</taxon>
        <taxon>Vibrionales</taxon>
        <taxon>Vibrionaceae</taxon>
        <taxon>Vibrio</taxon>
    </lineage>
</organism>
<keyword evidence="3" id="KW-1185">Reference proteome</keyword>
<gene>
    <name evidence="2" type="ORF">PUN32_12635</name>
</gene>
<dbReference type="PANTHER" id="PTHR30093:SF47">
    <property type="entry name" value="TYPE IV PILUS NON-CORE MINOR PILIN PILE"/>
    <property type="match status" value="1"/>
</dbReference>
<dbReference type="Pfam" id="PF16732">
    <property type="entry name" value="ComP_DUS"/>
    <property type="match status" value="1"/>
</dbReference>
<dbReference type="PROSITE" id="PS00409">
    <property type="entry name" value="PROKAR_NTER_METHYL"/>
    <property type="match status" value="1"/>
</dbReference>
<dbReference type="SUPFAM" id="SSF54523">
    <property type="entry name" value="Pili subunits"/>
    <property type="match status" value="1"/>
</dbReference>
<evidence type="ECO:0000313" key="2">
    <source>
        <dbReference type="EMBL" id="MDE1515862.1"/>
    </source>
</evidence>
<accession>A0ABT5V2H6</accession>
<dbReference type="Gene3D" id="3.30.700.10">
    <property type="entry name" value="Glycoprotein, Type 4 Pilin"/>
    <property type="match status" value="1"/>
</dbReference>
<dbReference type="InterPro" id="IPR031982">
    <property type="entry name" value="PilE-like"/>
</dbReference>
<dbReference type="EMBL" id="JARBFT010000016">
    <property type="protein sequence ID" value="MDE1515862.1"/>
    <property type="molecule type" value="Genomic_DNA"/>
</dbReference>
<dbReference type="NCBIfam" id="TIGR02532">
    <property type="entry name" value="IV_pilin_GFxxxE"/>
    <property type="match status" value="1"/>
</dbReference>
<dbReference type="RefSeq" id="WP_274723543.1">
    <property type="nucleotide sequence ID" value="NZ_JARBFT010000016.1"/>
</dbReference>
<protein>
    <submittedName>
        <fullName evidence="2">Type IV pilin protein</fullName>
    </submittedName>
</protein>
<comment type="caution">
    <text evidence="2">The sequence shown here is derived from an EMBL/GenBank/DDBJ whole genome shotgun (WGS) entry which is preliminary data.</text>
</comment>